<dbReference type="SUPFAM" id="SSF52218">
    <property type="entry name" value="Flavoproteins"/>
    <property type="match status" value="1"/>
</dbReference>
<dbReference type="Pfam" id="PF03358">
    <property type="entry name" value="FMN_red"/>
    <property type="match status" value="1"/>
</dbReference>
<evidence type="ECO:0000313" key="3">
    <source>
        <dbReference type="Proteomes" id="UP001396898"/>
    </source>
</evidence>
<dbReference type="InterPro" id="IPR014063">
    <property type="entry name" value="Arsenate-R_ArsH"/>
</dbReference>
<accession>A0ABR1R8K2</accession>
<dbReference type="EMBL" id="JAQQWI010000018">
    <property type="protein sequence ID" value="KAK8002053.1"/>
    <property type="molecule type" value="Genomic_DNA"/>
</dbReference>
<keyword evidence="3" id="KW-1185">Reference proteome</keyword>
<sequence length="275" mass="30834">MTGHSSSLSLSAEQDDAAIRAKYRPFLQHPEPGVADWVAELELDTATAMAREDLEKTDSRLKVLVLYGSLRKRSYSKLAAFEAARILHRLGCDVRIYNPSELPIRDSVPPEHPAVQELRELSRWSDGHVWCSPEQHGNLTAVFKNQIDWIPLSTGSVRPTQGRTLAIVQVNGGSQSFNTVNSLRVLGRWMRMFLIPNQSSIPTAYKQFEDEGGSGDGAARLLPSGNRDRLVDCMEEFVKYTIVMRQHFDLFGDRYSERKEKAAKETAAFAANALK</sequence>
<protein>
    <submittedName>
        <fullName evidence="2">Arsenate resistance ArsH</fullName>
    </submittedName>
</protein>
<reference evidence="2 3" key="1">
    <citation type="submission" date="2023-01" db="EMBL/GenBank/DDBJ databases">
        <title>Analysis of 21 Apiospora genomes using comparative genomics revels a genus with tremendous synthesis potential of carbohydrate active enzymes and secondary metabolites.</title>
        <authorList>
            <person name="Sorensen T."/>
        </authorList>
    </citation>
    <scope>NUCLEOTIDE SEQUENCE [LARGE SCALE GENOMIC DNA]</scope>
    <source>
        <strain evidence="2 3">CBS 20057</strain>
    </source>
</reference>
<dbReference type="Proteomes" id="UP001396898">
    <property type="component" value="Unassembled WGS sequence"/>
</dbReference>
<comment type="caution">
    <text evidence="2">The sequence shown here is derived from an EMBL/GenBank/DDBJ whole genome shotgun (WGS) entry which is preliminary data.</text>
</comment>
<evidence type="ECO:0000313" key="2">
    <source>
        <dbReference type="EMBL" id="KAK8002053.1"/>
    </source>
</evidence>
<gene>
    <name evidence="2" type="ORF">PG991_014275</name>
</gene>
<dbReference type="PANTHER" id="PTHR43590:SF1">
    <property type="entry name" value="ARSENIC RESISTANCE PROTEIN ARSH (AFU_ORTHOLOGUE AFUA_5G15030)"/>
    <property type="match status" value="1"/>
</dbReference>
<dbReference type="InterPro" id="IPR029039">
    <property type="entry name" value="Flavoprotein-like_sf"/>
</dbReference>
<dbReference type="PANTHER" id="PTHR43590">
    <property type="entry name" value="ARSENIC RESISTANCE PROTEIN ARSH (AFU_ORTHOLOGUE AFUA_5G15030)"/>
    <property type="match status" value="1"/>
</dbReference>
<feature type="domain" description="NADPH-dependent FMN reductase-like" evidence="1">
    <location>
        <begin position="62"/>
        <end position="204"/>
    </location>
</feature>
<dbReference type="Gene3D" id="3.40.50.360">
    <property type="match status" value="1"/>
</dbReference>
<proteinExistence type="predicted"/>
<name>A0ABR1R8K2_9PEZI</name>
<dbReference type="InterPro" id="IPR005025">
    <property type="entry name" value="FMN_Rdtase-like_dom"/>
</dbReference>
<dbReference type="NCBIfam" id="TIGR02690">
    <property type="entry name" value="resist_ArsH"/>
    <property type="match status" value="1"/>
</dbReference>
<evidence type="ECO:0000259" key="1">
    <source>
        <dbReference type="Pfam" id="PF03358"/>
    </source>
</evidence>
<organism evidence="2 3">
    <name type="scientific">Apiospora marii</name>
    <dbReference type="NCBI Taxonomy" id="335849"/>
    <lineage>
        <taxon>Eukaryota</taxon>
        <taxon>Fungi</taxon>
        <taxon>Dikarya</taxon>
        <taxon>Ascomycota</taxon>
        <taxon>Pezizomycotina</taxon>
        <taxon>Sordariomycetes</taxon>
        <taxon>Xylariomycetidae</taxon>
        <taxon>Amphisphaeriales</taxon>
        <taxon>Apiosporaceae</taxon>
        <taxon>Apiospora</taxon>
    </lineage>
</organism>